<dbReference type="Gene3D" id="3.60.10.10">
    <property type="entry name" value="Endonuclease/exonuclease/phosphatase"/>
    <property type="match status" value="1"/>
</dbReference>
<protein>
    <submittedName>
        <fullName evidence="1">Uncharacterized protein</fullName>
    </submittedName>
</protein>
<reference evidence="1 2" key="1">
    <citation type="journal article" date="2023" name="Insect Mol. Biol.">
        <title>Genome sequencing provides insights into the evolution of gene families encoding plant cell wall-degrading enzymes in longhorned beetles.</title>
        <authorList>
            <person name="Shin N.R."/>
            <person name="Okamura Y."/>
            <person name="Kirsch R."/>
            <person name="Pauchet Y."/>
        </authorList>
    </citation>
    <scope>NUCLEOTIDE SEQUENCE [LARGE SCALE GENOMIC DNA]</scope>
    <source>
        <strain evidence="1">EAD_L_NR</strain>
    </source>
</reference>
<keyword evidence="2" id="KW-1185">Reference proteome</keyword>
<evidence type="ECO:0000313" key="1">
    <source>
        <dbReference type="EMBL" id="KAJ8910403.1"/>
    </source>
</evidence>
<name>A0AAV8V8G6_9CUCU</name>
<proteinExistence type="predicted"/>
<dbReference type="AlphaFoldDB" id="A0AAV8V8G6"/>
<dbReference type="InterPro" id="IPR036691">
    <property type="entry name" value="Endo/exonu/phosph_ase_sf"/>
</dbReference>
<sequence length="346" mass="39677">MSKPNTRGAASDKQNSDDSTENLINKVCAKFTIQLEAKFDTKFQNLNDKLDDVINMFSTLNKEVKTNQKDITDLQNKCKLYEMYFKRNSLIFHGIPKDGSGSVLDAVLPIINNALKVPCVSSDVDSVYRLRGQVDHQGKQGQQSIRINFTSNNKRNDIFGAKKMLKNSGITVYEDLTRDQYELYKSAKKKYGYRMNCRGLRTKLAELYQNTLDGEYDFICITESWLWEGISDGEICYTGLYDIFRCDRKSDEKLRSAFAALARASNPVLKVDNQHPPLEVTVHCLDDETELADVDIVQYNFKKCNFLNLTLAFREVDWSPVTSNHEVDTCVENFYRIVNSEFDASR</sequence>
<evidence type="ECO:0000313" key="2">
    <source>
        <dbReference type="Proteomes" id="UP001159042"/>
    </source>
</evidence>
<dbReference type="EMBL" id="JANEYG010000305">
    <property type="protein sequence ID" value="KAJ8910403.1"/>
    <property type="molecule type" value="Genomic_DNA"/>
</dbReference>
<organism evidence="1 2">
    <name type="scientific">Exocentrus adspersus</name>
    <dbReference type="NCBI Taxonomy" id="1586481"/>
    <lineage>
        <taxon>Eukaryota</taxon>
        <taxon>Metazoa</taxon>
        <taxon>Ecdysozoa</taxon>
        <taxon>Arthropoda</taxon>
        <taxon>Hexapoda</taxon>
        <taxon>Insecta</taxon>
        <taxon>Pterygota</taxon>
        <taxon>Neoptera</taxon>
        <taxon>Endopterygota</taxon>
        <taxon>Coleoptera</taxon>
        <taxon>Polyphaga</taxon>
        <taxon>Cucujiformia</taxon>
        <taxon>Chrysomeloidea</taxon>
        <taxon>Cerambycidae</taxon>
        <taxon>Lamiinae</taxon>
        <taxon>Acanthocinini</taxon>
        <taxon>Exocentrus</taxon>
    </lineage>
</organism>
<comment type="caution">
    <text evidence="1">The sequence shown here is derived from an EMBL/GenBank/DDBJ whole genome shotgun (WGS) entry which is preliminary data.</text>
</comment>
<accession>A0AAV8V8G6</accession>
<dbReference type="Proteomes" id="UP001159042">
    <property type="component" value="Unassembled WGS sequence"/>
</dbReference>
<gene>
    <name evidence="1" type="ORF">NQ315_011367</name>
</gene>